<dbReference type="GO" id="GO:0016747">
    <property type="term" value="F:acyltransferase activity, transferring groups other than amino-acyl groups"/>
    <property type="evidence" value="ECO:0007669"/>
    <property type="project" value="InterPro"/>
</dbReference>
<protein>
    <recommendedName>
        <fullName evidence="1">N-acetyltransferase domain-containing protein</fullName>
    </recommendedName>
</protein>
<comment type="caution">
    <text evidence="2">The sequence shown here is derived from an EMBL/GenBank/DDBJ whole genome shotgun (WGS) entry which is preliminary data.</text>
</comment>
<sequence length="188" mass="21110">MSTTKESLLDRTWTRNKFLISTNHTLISIPELNAIFVTDLVYWATPLPTSAMREMLSNSLCFGLYDTEAKSPKEDSPKTAMKLVGFARCVTDFATFSYLTDVFVLPAYQSEGLGSWLVGCVGEVHDGMPWLRRSMLFSGDWERSVPFYERVLGMQVINRGGEEEGKRPAVMQKMGPGFPGKYKEKGSV</sequence>
<name>A0A9P4TMI7_CURKU</name>
<reference evidence="2" key="1">
    <citation type="submission" date="2019-04" db="EMBL/GenBank/DDBJ databases">
        <title>Sequencing of skin fungus with MAO and IRED activity.</title>
        <authorList>
            <person name="Marsaioli A.J."/>
            <person name="Bonatto J.M.C."/>
            <person name="Reis Junior O."/>
        </authorList>
    </citation>
    <scope>NUCLEOTIDE SEQUENCE</scope>
    <source>
        <strain evidence="2">30M1</strain>
    </source>
</reference>
<evidence type="ECO:0000259" key="1">
    <source>
        <dbReference type="PROSITE" id="PS51186"/>
    </source>
</evidence>
<dbReference type="AlphaFoldDB" id="A0A9P4TMI7"/>
<evidence type="ECO:0000313" key="3">
    <source>
        <dbReference type="Proteomes" id="UP000801428"/>
    </source>
</evidence>
<dbReference type="PROSITE" id="PS51186">
    <property type="entry name" value="GNAT"/>
    <property type="match status" value="1"/>
</dbReference>
<dbReference type="PANTHER" id="PTHR43233">
    <property type="entry name" value="FAMILY N-ACETYLTRANSFERASE, PUTATIVE (AFU_ORTHOLOGUE AFUA_6G03350)-RELATED"/>
    <property type="match status" value="1"/>
</dbReference>
<keyword evidence="3" id="KW-1185">Reference proteome</keyword>
<accession>A0A9P4TMI7</accession>
<dbReference type="Proteomes" id="UP000801428">
    <property type="component" value="Unassembled WGS sequence"/>
</dbReference>
<dbReference type="Gene3D" id="3.40.630.30">
    <property type="match status" value="1"/>
</dbReference>
<dbReference type="SUPFAM" id="SSF55729">
    <property type="entry name" value="Acyl-CoA N-acyltransferases (Nat)"/>
    <property type="match status" value="1"/>
</dbReference>
<feature type="domain" description="N-acetyltransferase" evidence="1">
    <location>
        <begin position="82"/>
        <end position="176"/>
    </location>
</feature>
<dbReference type="PANTHER" id="PTHR43233:SF1">
    <property type="entry name" value="FAMILY N-ACETYLTRANSFERASE, PUTATIVE (AFU_ORTHOLOGUE AFUA_6G03350)-RELATED"/>
    <property type="match status" value="1"/>
</dbReference>
<dbReference type="Pfam" id="PF00583">
    <property type="entry name" value="Acetyltransf_1"/>
    <property type="match status" value="1"/>
</dbReference>
<organism evidence="2 3">
    <name type="scientific">Curvularia kusanoi</name>
    <name type="common">Cochliobolus kusanoi</name>
    <dbReference type="NCBI Taxonomy" id="90978"/>
    <lineage>
        <taxon>Eukaryota</taxon>
        <taxon>Fungi</taxon>
        <taxon>Dikarya</taxon>
        <taxon>Ascomycota</taxon>
        <taxon>Pezizomycotina</taxon>
        <taxon>Dothideomycetes</taxon>
        <taxon>Pleosporomycetidae</taxon>
        <taxon>Pleosporales</taxon>
        <taxon>Pleosporineae</taxon>
        <taxon>Pleosporaceae</taxon>
        <taxon>Curvularia</taxon>
    </lineage>
</organism>
<evidence type="ECO:0000313" key="2">
    <source>
        <dbReference type="EMBL" id="KAF3008872.1"/>
    </source>
</evidence>
<proteinExistence type="predicted"/>
<gene>
    <name evidence="2" type="ORF">E8E13_011023</name>
</gene>
<dbReference type="CDD" id="cd04301">
    <property type="entry name" value="NAT_SF"/>
    <property type="match status" value="1"/>
</dbReference>
<dbReference type="InterPro" id="IPR000182">
    <property type="entry name" value="GNAT_dom"/>
</dbReference>
<dbReference type="InterPro" id="IPR016181">
    <property type="entry name" value="Acyl_CoA_acyltransferase"/>
</dbReference>
<dbReference type="InterPro" id="IPR053144">
    <property type="entry name" value="Acetyltransferase_Butenolide"/>
</dbReference>
<dbReference type="OrthoDB" id="10039976at2759"/>
<dbReference type="EMBL" id="SWKU01000003">
    <property type="protein sequence ID" value="KAF3008872.1"/>
    <property type="molecule type" value="Genomic_DNA"/>
</dbReference>